<keyword evidence="1" id="KW-1133">Transmembrane helix</keyword>
<evidence type="ECO:0000313" key="3">
    <source>
        <dbReference type="Proteomes" id="UP000291084"/>
    </source>
</evidence>
<organism evidence="2 3">
    <name type="scientific">Vigna angularis var. angularis</name>
    <dbReference type="NCBI Taxonomy" id="157739"/>
    <lineage>
        <taxon>Eukaryota</taxon>
        <taxon>Viridiplantae</taxon>
        <taxon>Streptophyta</taxon>
        <taxon>Embryophyta</taxon>
        <taxon>Tracheophyta</taxon>
        <taxon>Spermatophyta</taxon>
        <taxon>Magnoliopsida</taxon>
        <taxon>eudicotyledons</taxon>
        <taxon>Gunneridae</taxon>
        <taxon>Pentapetalae</taxon>
        <taxon>rosids</taxon>
        <taxon>fabids</taxon>
        <taxon>Fabales</taxon>
        <taxon>Fabaceae</taxon>
        <taxon>Papilionoideae</taxon>
        <taxon>50 kb inversion clade</taxon>
        <taxon>NPAAA clade</taxon>
        <taxon>indigoferoid/millettioid clade</taxon>
        <taxon>Phaseoleae</taxon>
        <taxon>Vigna</taxon>
    </lineage>
</organism>
<evidence type="ECO:0000256" key="1">
    <source>
        <dbReference type="SAM" id="Phobius"/>
    </source>
</evidence>
<keyword evidence="1" id="KW-0472">Membrane</keyword>
<protein>
    <submittedName>
        <fullName evidence="2">Uncharacterized protein</fullName>
    </submittedName>
</protein>
<reference evidence="2 3" key="1">
    <citation type="journal article" date="2015" name="Sci. Rep.">
        <title>The power of single molecule real-time sequencing technology in the de novo assembly of a eukaryotic genome.</title>
        <authorList>
            <person name="Sakai H."/>
            <person name="Naito K."/>
            <person name="Ogiso-Tanaka E."/>
            <person name="Takahashi Y."/>
            <person name="Iseki K."/>
            <person name="Muto C."/>
            <person name="Satou K."/>
            <person name="Teruya K."/>
            <person name="Shiroma A."/>
            <person name="Shimoji M."/>
            <person name="Hirano T."/>
            <person name="Itoh T."/>
            <person name="Kaga A."/>
            <person name="Tomooka N."/>
        </authorList>
    </citation>
    <scope>NUCLEOTIDE SEQUENCE [LARGE SCALE GENOMIC DNA]</scope>
    <source>
        <strain evidence="3">cv. Shumari</strain>
    </source>
</reference>
<dbReference type="Proteomes" id="UP000291084">
    <property type="component" value="Chromosome 6"/>
</dbReference>
<evidence type="ECO:0000313" key="2">
    <source>
        <dbReference type="EMBL" id="BAT90119.1"/>
    </source>
</evidence>
<keyword evidence="1" id="KW-0812">Transmembrane</keyword>
<accession>A0A0S3SBE4</accession>
<dbReference type="EMBL" id="AP015039">
    <property type="protein sequence ID" value="BAT90119.1"/>
    <property type="molecule type" value="Genomic_DNA"/>
</dbReference>
<keyword evidence="3" id="KW-1185">Reference proteome</keyword>
<name>A0A0S3SBE4_PHAAN</name>
<proteinExistence type="predicted"/>
<feature type="non-terminal residue" evidence="2">
    <location>
        <position position="1"/>
    </location>
</feature>
<gene>
    <name evidence="2" type="primary">Vigan.06G129900</name>
    <name evidence="2" type="ORF">VIGAN_06129900</name>
</gene>
<feature type="transmembrane region" description="Helical" evidence="1">
    <location>
        <begin position="6"/>
        <end position="25"/>
    </location>
</feature>
<sequence>SKPTTNTSTVVLAFILVQNNPIILLHKERTNRRIRDRNHLLIEASIGCIWPWKSYLIYCFGESGPCNKMPHKLF</sequence>
<dbReference type="AlphaFoldDB" id="A0A0S3SBE4"/>